<dbReference type="Proteomes" id="UP001149074">
    <property type="component" value="Unassembled WGS sequence"/>
</dbReference>
<proteinExistence type="predicted"/>
<accession>A0A9W9KM26</accession>
<evidence type="ECO:0000313" key="2">
    <source>
        <dbReference type="Proteomes" id="UP001149074"/>
    </source>
</evidence>
<gene>
    <name evidence="1" type="ORF">N7532_001053</name>
</gene>
<reference evidence="1" key="1">
    <citation type="submission" date="2022-11" db="EMBL/GenBank/DDBJ databases">
        <authorList>
            <person name="Petersen C."/>
        </authorList>
    </citation>
    <scope>NUCLEOTIDE SEQUENCE</scope>
    <source>
        <strain evidence="1">IBT 30761</strain>
    </source>
</reference>
<keyword evidence="2" id="KW-1185">Reference proteome</keyword>
<sequence length="277" mass="31225">MSNFPYFNQVAYRQYRVISHPSPSSHTCLIYQSVPPPTIYPFSPSSNLLLSSTPHPSQQPFERSNIVHETSSAFDQLFLPPYPHGEMTHALKTFAILSTPFAIGRAARTYKDHPSRACYINEKDVMVHHAERQESSPTLNPSGIWLTPRTEHEQFSTYAFFLLKHIVGKPTHIMQTALLGPGVSVTQTSWYFTLSGKGVYLPTTRGSLRESADPRYGKSIAFDQLILPPIRAMIWRAASGSLRRLQLASQLEKLQGIPQRPSTLVIEKPLHTTRNVK</sequence>
<protein>
    <submittedName>
        <fullName evidence="1">Uncharacterized protein</fullName>
    </submittedName>
</protein>
<reference evidence="1" key="2">
    <citation type="journal article" date="2023" name="IMA Fungus">
        <title>Comparative genomic study of the Penicillium genus elucidates a diverse pangenome and 15 lateral gene transfer events.</title>
        <authorList>
            <person name="Petersen C."/>
            <person name="Sorensen T."/>
            <person name="Nielsen M.R."/>
            <person name="Sondergaard T.E."/>
            <person name="Sorensen J.L."/>
            <person name="Fitzpatrick D.A."/>
            <person name="Frisvad J.C."/>
            <person name="Nielsen K.L."/>
        </authorList>
    </citation>
    <scope>NUCLEOTIDE SEQUENCE</scope>
    <source>
        <strain evidence="1">IBT 30761</strain>
    </source>
</reference>
<dbReference type="AlphaFoldDB" id="A0A9W9KM26"/>
<dbReference type="RefSeq" id="XP_056478588.1">
    <property type="nucleotide sequence ID" value="XM_056613547.1"/>
</dbReference>
<name>A0A9W9KM26_9EURO</name>
<evidence type="ECO:0000313" key="1">
    <source>
        <dbReference type="EMBL" id="KAJ5110518.1"/>
    </source>
</evidence>
<dbReference type="EMBL" id="JAPQKI010000002">
    <property type="protein sequence ID" value="KAJ5110518.1"/>
    <property type="molecule type" value="Genomic_DNA"/>
</dbReference>
<dbReference type="GeneID" id="81352526"/>
<comment type="caution">
    <text evidence="1">The sequence shown here is derived from an EMBL/GenBank/DDBJ whole genome shotgun (WGS) entry which is preliminary data.</text>
</comment>
<organism evidence="1 2">
    <name type="scientific">Penicillium argentinense</name>
    <dbReference type="NCBI Taxonomy" id="1131581"/>
    <lineage>
        <taxon>Eukaryota</taxon>
        <taxon>Fungi</taxon>
        <taxon>Dikarya</taxon>
        <taxon>Ascomycota</taxon>
        <taxon>Pezizomycotina</taxon>
        <taxon>Eurotiomycetes</taxon>
        <taxon>Eurotiomycetidae</taxon>
        <taxon>Eurotiales</taxon>
        <taxon>Aspergillaceae</taxon>
        <taxon>Penicillium</taxon>
    </lineage>
</organism>